<feature type="region of interest" description="Disordered" evidence="2">
    <location>
        <begin position="119"/>
        <end position="169"/>
    </location>
</feature>
<dbReference type="Pfam" id="PF04352">
    <property type="entry name" value="ProQ"/>
    <property type="match status" value="1"/>
</dbReference>
<accession>A0ABS0NAP9</accession>
<dbReference type="Proteomes" id="UP000768471">
    <property type="component" value="Unassembled WGS sequence"/>
</dbReference>
<comment type="caution">
    <text evidence="4">The sequence shown here is derived from an EMBL/GenBank/DDBJ whole genome shotgun (WGS) entry which is preliminary data.</text>
</comment>
<sequence length="169" mass="18316">MTQETALGAALKSAVQTMSKKKQTDLIADHIYGKYDVFKRFKPLALGIDKDLVAALPQYDPSLIARVLSNHCRRPRYLKSLARGGKRFDLNNRFKGEVTPEEQEIAKQHPAVQEMLARQAAKQAEKQAAETAAAEANTAEAETTAEQPAAQTAAQTVASAADTHSPAAE</sequence>
<evidence type="ECO:0000313" key="5">
    <source>
        <dbReference type="Proteomes" id="UP000768471"/>
    </source>
</evidence>
<keyword evidence="1" id="KW-0694">RNA-binding</keyword>
<protein>
    <submittedName>
        <fullName evidence="4">Osmoprotectant transport activator ProQ</fullName>
    </submittedName>
</protein>
<proteinExistence type="predicted"/>
<dbReference type="Gene3D" id="1.10.1710.10">
    <property type="entry name" value="ProQ/FinO domain"/>
    <property type="match status" value="1"/>
</dbReference>
<feature type="domain" description="ProQ/FinO" evidence="3">
    <location>
        <begin position="19"/>
        <end position="128"/>
    </location>
</feature>
<organism evidence="4 5">
    <name type="scientific">Eikenella glucosivorans</name>
    <dbReference type="NCBI Taxonomy" id="2766967"/>
    <lineage>
        <taxon>Bacteria</taxon>
        <taxon>Pseudomonadati</taxon>
        <taxon>Pseudomonadota</taxon>
        <taxon>Betaproteobacteria</taxon>
        <taxon>Neisseriales</taxon>
        <taxon>Neisseriaceae</taxon>
        <taxon>Eikenella</taxon>
    </lineage>
</organism>
<evidence type="ECO:0000256" key="2">
    <source>
        <dbReference type="SAM" id="MobiDB-lite"/>
    </source>
</evidence>
<dbReference type="InterPro" id="IPR036442">
    <property type="entry name" value="ProQ/FinO_sf"/>
</dbReference>
<dbReference type="RefSeq" id="WP_197903226.1">
    <property type="nucleotide sequence ID" value="NZ_JACSGR010000005.1"/>
</dbReference>
<dbReference type="EMBL" id="JACSGR010000005">
    <property type="protein sequence ID" value="MBH5329383.1"/>
    <property type="molecule type" value="Genomic_DNA"/>
</dbReference>
<dbReference type="InterPro" id="IPR016103">
    <property type="entry name" value="ProQ/FinO"/>
</dbReference>
<evidence type="ECO:0000256" key="1">
    <source>
        <dbReference type="ARBA" id="ARBA00022884"/>
    </source>
</evidence>
<reference evidence="4 5" key="1">
    <citation type="submission" date="2020-09" db="EMBL/GenBank/DDBJ databases">
        <title>Eikenella S3660 sp. nov., isolated from a throat swab.</title>
        <authorList>
            <person name="Buhl M."/>
        </authorList>
    </citation>
    <scope>NUCLEOTIDE SEQUENCE [LARGE SCALE GENOMIC DNA]</scope>
    <source>
        <strain evidence="4 5">S3360</strain>
    </source>
</reference>
<dbReference type="SUPFAM" id="SSF48657">
    <property type="entry name" value="FinO-like"/>
    <property type="match status" value="1"/>
</dbReference>
<evidence type="ECO:0000313" key="4">
    <source>
        <dbReference type="EMBL" id="MBH5329383.1"/>
    </source>
</evidence>
<evidence type="ECO:0000259" key="3">
    <source>
        <dbReference type="SMART" id="SM00945"/>
    </source>
</evidence>
<feature type="compositionally biased region" description="Low complexity" evidence="2">
    <location>
        <begin position="129"/>
        <end position="161"/>
    </location>
</feature>
<keyword evidence="5" id="KW-1185">Reference proteome</keyword>
<gene>
    <name evidence="4" type="ORF">H9Q10_06835</name>
</gene>
<dbReference type="SMART" id="SM00945">
    <property type="entry name" value="ProQ"/>
    <property type="match status" value="1"/>
</dbReference>
<name>A0ABS0NAP9_9NEIS</name>